<dbReference type="Gene3D" id="1.10.40.30">
    <property type="entry name" value="Fumarase/aspartase (C-terminal domain)"/>
    <property type="match status" value="1"/>
</dbReference>
<name>A0A7M2SEQ9_9ACTN</name>
<dbReference type="InterPro" id="IPR024083">
    <property type="entry name" value="Fumarase/histidase_N"/>
</dbReference>
<dbReference type="PRINTS" id="PR00149">
    <property type="entry name" value="FUMRATELYASE"/>
</dbReference>
<dbReference type="SMART" id="SM00998">
    <property type="entry name" value="ADSL_C"/>
    <property type="match status" value="1"/>
</dbReference>
<dbReference type="Proteomes" id="UP000594205">
    <property type="component" value="Chromosome"/>
</dbReference>
<dbReference type="RefSeq" id="WP_194039352.1">
    <property type="nucleotide sequence ID" value="NZ_CP063373.1"/>
</dbReference>
<evidence type="ECO:0000259" key="3">
    <source>
        <dbReference type="SMART" id="SM00998"/>
    </source>
</evidence>
<dbReference type="Gene3D" id="1.20.200.10">
    <property type="entry name" value="Fumarase/aspartase (Central domain)"/>
    <property type="match status" value="1"/>
</dbReference>
<dbReference type="InterPro" id="IPR019468">
    <property type="entry name" value="AdenyloSucc_lyase_C"/>
</dbReference>
<dbReference type="Gene3D" id="1.10.275.10">
    <property type="entry name" value="Fumarase/aspartase (N-terminal domain)"/>
    <property type="match status" value="1"/>
</dbReference>
<dbReference type="InterPro" id="IPR022761">
    <property type="entry name" value="Fumarate_lyase_N"/>
</dbReference>
<dbReference type="SUPFAM" id="SSF48557">
    <property type="entry name" value="L-aspartase-like"/>
    <property type="match status" value="1"/>
</dbReference>
<evidence type="ECO:0000256" key="2">
    <source>
        <dbReference type="ARBA" id="ARBA00034772"/>
    </source>
</evidence>
<sequence length="484" mass="49766">MNALSVGTDAGLLAPTWADTPAAAEVTDEAWLQAMLDAEVALARAQYAVGRTPAAAVAAIASAARADRLDLIALARAARATANPVVALVTAFTELVAAKDPAAAEYVHRGSTSQDILDSAAMLVARRVLGLIAADLERVRAALAALADTHRHTVLAGRTLAQHAVPTTLGLKAAGWLQLVADALTRVRAVASTLPAQLGGAAGTLAAYGEYAVLDGGRGKGGQGESGTGEDGTELLRPFARALGLAEPVIPWHTARTPVADLGAVLQLVTGALGKFALDVQTLSRTEIGELSEPAAAGRGASSAMPQKRNPVLATLIVSAARQVPAHALVLAQCMLAEDERPAGAWHAEWQPLREALRLAGGAAHTAVELAEGLVVRPERMLANLELTGGALVTERLTVALAPALGKARAKTLLSAATAEAADTGRPLAELLSEHPELSARFTPARLAELLDPTGYTGAADALVDRALRRYGDPGVTPDEEGMR</sequence>
<gene>
    <name evidence="4" type="ORF">IM697_30745</name>
</gene>
<dbReference type="PANTHER" id="PTHR43172">
    <property type="entry name" value="ADENYLOSUCCINATE LYASE"/>
    <property type="match status" value="1"/>
</dbReference>
<dbReference type="Pfam" id="PF10397">
    <property type="entry name" value="ADSL_C"/>
    <property type="match status" value="1"/>
</dbReference>
<dbReference type="PANTHER" id="PTHR43172:SF2">
    <property type="entry name" value="ADENYLOSUCCINATE LYASE C-TERMINAL DOMAIN-CONTAINING PROTEIN"/>
    <property type="match status" value="1"/>
</dbReference>
<dbReference type="KEGG" id="sfeu:IM697_30745"/>
<feature type="domain" description="Adenylosuccinate lyase C-terminal" evidence="3">
    <location>
        <begin position="389"/>
        <end position="468"/>
    </location>
</feature>
<accession>A0A7M2SEQ9</accession>
<organism evidence="4 5">
    <name type="scientific">Streptomyces ferrugineus</name>
    <dbReference type="NCBI Taxonomy" id="1413221"/>
    <lineage>
        <taxon>Bacteria</taxon>
        <taxon>Bacillati</taxon>
        <taxon>Actinomycetota</taxon>
        <taxon>Actinomycetes</taxon>
        <taxon>Kitasatosporales</taxon>
        <taxon>Streptomycetaceae</taxon>
        <taxon>Streptomyces</taxon>
    </lineage>
</organism>
<dbReference type="Pfam" id="PF00206">
    <property type="entry name" value="Lyase_1"/>
    <property type="match status" value="2"/>
</dbReference>
<reference evidence="4 5" key="1">
    <citation type="submission" date="2020-10" db="EMBL/GenBank/DDBJ databases">
        <title>Streptomyces ferrugineus complate genome analysis.</title>
        <authorList>
            <person name="Anwar N."/>
        </authorList>
    </citation>
    <scope>NUCLEOTIDE SEQUENCE [LARGE SCALE GENOMIC DNA]</scope>
    <source>
        <strain evidence="4 5">CCTCC AA2014009</strain>
    </source>
</reference>
<dbReference type="AlphaFoldDB" id="A0A7M2SEQ9"/>
<comment type="similarity">
    <text evidence="2">Belongs to the class-II fumarase/aspartase family.</text>
</comment>
<keyword evidence="1 4" id="KW-0456">Lyase</keyword>
<evidence type="ECO:0000256" key="1">
    <source>
        <dbReference type="ARBA" id="ARBA00023239"/>
    </source>
</evidence>
<evidence type="ECO:0000313" key="4">
    <source>
        <dbReference type="EMBL" id="QOV34479.1"/>
    </source>
</evidence>
<dbReference type="EMBL" id="CP063373">
    <property type="protein sequence ID" value="QOV34479.1"/>
    <property type="molecule type" value="Genomic_DNA"/>
</dbReference>
<dbReference type="GO" id="GO:0016829">
    <property type="term" value="F:lyase activity"/>
    <property type="evidence" value="ECO:0007669"/>
    <property type="project" value="UniProtKB-KW"/>
</dbReference>
<dbReference type="CDD" id="cd01597">
    <property type="entry name" value="pCLME"/>
    <property type="match status" value="1"/>
</dbReference>
<proteinExistence type="inferred from homology"/>
<keyword evidence="5" id="KW-1185">Reference proteome</keyword>
<dbReference type="InterPro" id="IPR000362">
    <property type="entry name" value="Fumarate_lyase_fam"/>
</dbReference>
<evidence type="ECO:0000313" key="5">
    <source>
        <dbReference type="Proteomes" id="UP000594205"/>
    </source>
</evidence>
<protein>
    <submittedName>
        <fullName evidence="4">Adenylosuccinate lyase family protein</fullName>
    </submittedName>
</protein>
<dbReference type="InterPro" id="IPR008948">
    <property type="entry name" value="L-Aspartase-like"/>
</dbReference>